<organism evidence="2 3">
    <name type="scientific">Agathobacter rectalis</name>
    <dbReference type="NCBI Taxonomy" id="39491"/>
    <lineage>
        <taxon>Bacteria</taxon>
        <taxon>Bacillati</taxon>
        <taxon>Bacillota</taxon>
        <taxon>Clostridia</taxon>
        <taxon>Lachnospirales</taxon>
        <taxon>Lachnospiraceae</taxon>
        <taxon>Agathobacter</taxon>
    </lineage>
</organism>
<protein>
    <submittedName>
        <fullName evidence="2">XRE family transcriptional regulator</fullName>
    </submittedName>
</protein>
<dbReference type="Gene3D" id="1.10.260.40">
    <property type="entry name" value="lambda repressor-like DNA-binding domains"/>
    <property type="match status" value="1"/>
</dbReference>
<evidence type="ECO:0000313" key="3">
    <source>
        <dbReference type="Proteomes" id="UP000283431"/>
    </source>
</evidence>
<sequence length="73" mass="8294">MNEYIAKYLKNKINETGITYRNVSKKTGIEYQRLMRIFNQNAVISASELITLCNVLGIEPTVFYSAMSQQAAV</sequence>
<dbReference type="CDD" id="cd00093">
    <property type="entry name" value="HTH_XRE"/>
    <property type="match status" value="1"/>
</dbReference>
<gene>
    <name evidence="2" type="ORF">DW975_07145</name>
</gene>
<evidence type="ECO:0000259" key="1">
    <source>
        <dbReference type="PROSITE" id="PS50943"/>
    </source>
</evidence>
<reference evidence="2 3" key="1">
    <citation type="submission" date="2018-08" db="EMBL/GenBank/DDBJ databases">
        <title>A genome reference for cultivated species of the human gut microbiota.</title>
        <authorList>
            <person name="Zou Y."/>
            <person name="Xue W."/>
            <person name="Luo G."/>
        </authorList>
    </citation>
    <scope>NUCLEOTIDE SEQUENCE [LARGE SCALE GENOMIC DNA]</scope>
    <source>
        <strain evidence="2 3">AM48-7</strain>
    </source>
</reference>
<evidence type="ECO:0000313" key="2">
    <source>
        <dbReference type="EMBL" id="RGZ75318.1"/>
    </source>
</evidence>
<dbReference type="AlphaFoldDB" id="A0A413PGZ5"/>
<comment type="caution">
    <text evidence="2">The sequence shown here is derived from an EMBL/GenBank/DDBJ whole genome shotgun (WGS) entry which is preliminary data.</text>
</comment>
<dbReference type="Pfam" id="PF13443">
    <property type="entry name" value="HTH_26"/>
    <property type="match status" value="1"/>
</dbReference>
<dbReference type="GO" id="GO:0003677">
    <property type="term" value="F:DNA binding"/>
    <property type="evidence" value="ECO:0007669"/>
    <property type="project" value="InterPro"/>
</dbReference>
<dbReference type="PROSITE" id="PS50943">
    <property type="entry name" value="HTH_CROC1"/>
    <property type="match status" value="1"/>
</dbReference>
<feature type="domain" description="HTH cro/C1-type" evidence="1">
    <location>
        <begin position="9"/>
        <end position="63"/>
    </location>
</feature>
<dbReference type="SUPFAM" id="SSF47413">
    <property type="entry name" value="lambda repressor-like DNA-binding domains"/>
    <property type="match status" value="1"/>
</dbReference>
<proteinExistence type="predicted"/>
<dbReference type="InterPro" id="IPR010982">
    <property type="entry name" value="Lambda_DNA-bd_dom_sf"/>
</dbReference>
<dbReference type="Proteomes" id="UP000283431">
    <property type="component" value="Unassembled WGS sequence"/>
</dbReference>
<dbReference type="EMBL" id="QSEN01000010">
    <property type="protein sequence ID" value="RGZ75318.1"/>
    <property type="molecule type" value="Genomic_DNA"/>
</dbReference>
<name>A0A413PGZ5_9FIRM</name>
<accession>A0A413PGZ5</accession>
<dbReference type="InterPro" id="IPR001387">
    <property type="entry name" value="Cro/C1-type_HTH"/>
</dbReference>